<feature type="short sequence motif" description="GXSXG" evidence="4">
    <location>
        <begin position="39"/>
        <end position="43"/>
    </location>
</feature>
<dbReference type="PROSITE" id="PS51635">
    <property type="entry name" value="PNPLA"/>
    <property type="match status" value="1"/>
</dbReference>
<dbReference type="CDD" id="cd07209">
    <property type="entry name" value="Pat_hypo_Ecoli_Z1214_like"/>
    <property type="match status" value="1"/>
</dbReference>
<dbReference type="PANTHER" id="PTHR14226">
    <property type="entry name" value="NEUROPATHY TARGET ESTERASE/SWISS CHEESE D.MELANOGASTER"/>
    <property type="match status" value="1"/>
</dbReference>
<proteinExistence type="predicted"/>
<dbReference type="Pfam" id="PF01734">
    <property type="entry name" value="Patatin"/>
    <property type="match status" value="1"/>
</dbReference>
<name>A0A423GPW7_9PSED</name>
<dbReference type="PANTHER" id="PTHR14226:SF57">
    <property type="entry name" value="BLR7027 PROTEIN"/>
    <property type="match status" value="1"/>
</dbReference>
<feature type="active site" description="Proton acceptor" evidence="4">
    <location>
        <position position="165"/>
    </location>
</feature>
<dbReference type="InterPro" id="IPR002641">
    <property type="entry name" value="PNPLA_dom"/>
</dbReference>
<dbReference type="GO" id="GO:0016042">
    <property type="term" value="P:lipid catabolic process"/>
    <property type="evidence" value="ECO:0007669"/>
    <property type="project" value="UniProtKB-UniRule"/>
</dbReference>
<evidence type="ECO:0000313" key="6">
    <source>
        <dbReference type="EMBL" id="ROM95459.1"/>
    </source>
</evidence>
<reference evidence="6 7" key="1">
    <citation type="submission" date="2016-10" db="EMBL/GenBank/DDBJ databases">
        <title>Comparative genome analysis of multiple Pseudomonas spp. focuses on biocontrol and plant growth promoting traits.</title>
        <authorList>
            <person name="Tao X.-Y."/>
            <person name="Taylor C.G."/>
        </authorList>
    </citation>
    <scope>NUCLEOTIDE SEQUENCE [LARGE SCALE GENOMIC DNA]</scope>
    <source>
        <strain evidence="6 7">37D10</strain>
    </source>
</reference>
<protein>
    <submittedName>
        <fullName evidence="6">Patatin</fullName>
    </submittedName>
</protein>
<dbReference type="GO" id="GO:0016787">
    <property type="term" value="F:hydrolase activity"/>
    <property type="evidence" value="ECO:0007669"/>
    <property type="project" value="UniProtKB-UniRule"/>
</dbReference>
<gene>
    <name evidence="6" type="ORF">BK658_16675</name>
</gene>
<sequence length="300" mass="31461">MPAEKTALVLAGGGSLGAVQVGMLQALVEAGVSFDLVIGASVGAINGAYFAARPSAQGVAELADFWRGLRKADVFPFSLLDSLSAIFRRRGFLLQSVALEHLVRRALPFKQIEDTELPLYIVTTNLLTGAEELLSSGSVEQALLASAAIPLVFPCVQIGDKLLIDGGVASNTPIASAVYLGATRVVVVPTGFGCDCPRPPAGLVALALHTLNLMSMRQLVRDIELYSPRAAIHVVAPLCPLGISVFDFTQTDQLLQRAYLSTLTWIEGGGLLRAGVPGSLQAHTHTHHGGEGQSSNPTCS</sequence>
<feature type="active site" description="Nucleophile" evidence="4">
    <location>
        <position position="41"/>
    </location>
</feature>
<evidence type="ECO:0000259" key="5">
    <source>
        <dbReference type="PROSITE" id="PS51635"/>
    </source>
</evidence>
<organism evidence="6 7">
    <name type="scientific">Pseudomonas brassicacearum</name>
    <dbReference type="NCBI Taxonomy" id="930166"/>
    <lineage>
        <taxon>Bacteria</taxon>
        <taxon>Pseudomonadati</taxon>
        <taxon>Pseudomonadota</taxon>
        <taxon>Gammaproteobacteria</taxon>
        <taxon>Pseudomonadales</taxon>
        <taxon>Pseudomonadaceae</taxon>
        <taxon>Pseudomonas</taxon>
    </lineage>
</organism>
<dbReference type="InterPro" id="IPR050301">
    <property type="entry name" value="NTE"/>
</dbReference>
<evidence type="ECO:0000256" key="2">
    <source>
        <dbReference type="ARBA" id="ARBA00022963"/>
    </source>
</evidence>
<dbReference type="AlphaFoldDB" id="A0A423GPW7"/>
<dbReference type="Proteomes" id="UP000284684">
    <property type="component" value="Unassembled WGS sequence"/>
</dbReference>
<accession>A0A423GPW7</accession>
<dbReference type="EMBL" id="MOBI01000018">
    <property type="protein sequence ID" value="ROM95459.1"/>
    <property type="molecule type" value="Genomic_DNA"/>
</dbReference>
<evidence type="ECO:0000313" key="7">
    <source>
        <dbReference type="Proteomes" id="UP000284684"/>
    </source>
</evidence>
<keyword evidence="3 4" id="KW-0443">Lipid metabolism</keyword>
<dbReference type="Gene3D" id="3.40.1090.10">
    <property type="entry name" value="Cytosolic phospholipase A2 catalytic domain"/>
    <property type="match status" value="2"/>
</dbReference>
<feature type="domain" description="PNPLA" evidence="5">
    <location>
        <begin position="8"/>
        <end position="178"/>
    </location>
</feature>
<dbReference type="SUPFAM" id="SSF52151">
    <property type="entry name" value="FabD/lysophospholipase-like"/>
    <property type="match status" value="1"/>
</dbReference>
<evidence type="ECO:0000256" key="1">
    <source>
        <dbReference type="ARBA" id="ARBA00022801"/>
    </source>
</evidence>
<evidence type="ECO:0000256" key="3">
    <source>
        <dbReference type="ARBA" id="ARBA00023098"/>
    </source>
</evidence>
<feature type="short sequence motif" description="GXGXXG" evidence="4">
    <location>
        <begin position="12"/>
        <end position="17"/>
    </location>
</feature>
<feature type="short sequence motif" description="DGA/G" evidence="4">
    <location>
        <begin position="165"/>
        <end position="167"/>
    </location>
</feature>
<keyword evidence="1 4" id="KW-0378">Hydrolase</keyword>
<dbReference type="RefSeq" id="WP_123583345.1">
    <property type="nucleotide sequence ID" value="NZ_MOBI01000018.1"/>
</dbReference>
<evidence type="ECO:0000256" key="4">
    <source>
        <dbReference type="PROSITE-ProRule" id="PRU01161"/>
    </source>
</evidence>
<comment type="caution">
    <text evidence="6">The sequence shown here is derived from an EMBL/GenBank/DDBJ whole genome shotgun (WGS) entry which is preliminary data.</text>
</comment>
<dbReference type="InterPro" id="IPR016035">
    <property type="entry name" value="Acyl_Trfase/lysoPLipase"/>
</dbReference>
<keyword evidence="2 4" id="KW-0442">Lipid degradation</keyword>